<keyword evidence="8" id="KW-1185">Reference proteome</keyword>
<evidence type="ECO:0000256" key="4">
    <source>
        <dbReference type="ARBA" id="ARBA00023136"/>
    </source>
</evidence>
<feature type="transmembrane region" description="Helical" evidence="5">
    <location>
        <begin position="325"/>
        <end position="345"/>
    </location>
</feature>
<reference evidence="7 8" key="1">
    <citation type="journal article" date="2021" name="Elife">
        <title>Chloroplast acquisition without the gene transfer in kleptoplastic sea slugs, Plakobranchus ocellatus.</title>
        <authorList>
            <person name="Maeda T."/>
            <person name="Takahashi S."/>
            <person name="Yoshida T."/>
            <person name="Shimamura S."/>
            <person name="Takaki Y."/>
            <person name="Nagai Y."/>
            <person name="Toyoda A."/>
            <person name="Suzuki Y."/>
            <person name="Arimoto A."/>
            <person name="Ishii H."/>
            <person name="Satoh N."/>
            <person name="Nishiyama T."/>
            <person name="Hasebe M."/>
            <person name="Maruyama T."/>
            <person name="Minagawa J."/>
            <person name="Obokata J."/>
            <person name="Shigenobu S."/>
        </authorList>
    </citation>
    <scope>NUCLEOTIDE SEQUENCE [LARGE SCALE GENOMIC DNA]</scope>
</reference>
<keyword evidence="3 5" id="KW-1133">Transmembrane helix</keyword>
<dbReference type="Proteomes" id="UP000762676">
    <property type="component" value="Unassembled WGS sequence"/>
</dbReference>
<dbReference type="PANTHER" id="PTHR46641">
    <property type="entry name" value="FMRFAMIDE RECEPTOR-RELATED"/>
    <property type="match status" value="1"/>
</dbReference>
<dbReference type="SUPFAM" id="SSF81321">
    <property type="entry name" value="Family A G protein-coupled receptor-like"/>
    <property type="match status" value="1"/>
</dbReference>
<feature type="transmembrane region" description="Helical" evidence="5">
    <location>
        <begin position="45"/>
        <end position="66"/>
    </location>
</feature>
<sequence length="369" mass="41253">MTNITIQGAFLNENKTDSSSSSLAVSSHGDIPAGYFSLLMEYTSYTMIFVAAFGMAGNILIIITYAKIGFSEPINISYFALGISDIFCVTFLTWNAICFIPDFADSDVPFVSREIVIPTGGFTSDVFSKTTTWITAFISLERCLCVVFPLKIKTIVRRRTTCLVISTIFVLTVLPLTGIVSYTYVLDYRYDSANNRTVLGVSIRNSSLTESLASVNYIYKLVFLNIIPFTIILLSSIFLGIHLNRNASWRLGNSSQEAKTNTQASNNDDKAHRKYTKDMRVAKTVLAIALAFIFLGTLSTLRILIAMNWTDFRPIGSHARLFRFTARLAFLLSLANSSVNFVIYYRMGSKFRATVKEIVFLCRKKDTTP</sequence>
<evidence type="ECO:0000256" key="3">
    <source>
        <dbReference type="ARBA" id="ARBA00022989"/>
    </source>
</evidence>
<accession>A0AAV4I7Z9</accession>
<dbReference type="InterPro" id="IPR017452">
    <property type="entry name" value="GPCR_Rhodpsn_7TM"/>
</dbReference>
<proteinExistence type="predicted"/>
<evidence type="ECO:0000313" key="7">
    <source>
        <dbReference type="EMBL" id="GFS05656.1"/>
    </source>
</evidence>
<evidence type="ECO:0000259" key="6">
    <source>
        <dbReference type="PROSITE" id="PS50262"/>
    </source>
</evidence>
<feature type="transmembrane region" description="Helical" evidence="5">
    <location>
        <begin position="217"/>
        <end position="241"/>
    </location>
</feature>
<dbReference type="GO" id="GO:0004930">
    <property type="term" value="F:G protein-coupled receptor activity"/>
    <property type="evidence" value="ECO:0007669"/>
    <property type="project" value="InterPro"/>
</dbReference>
<name>A0AAV4I7Z9_9GAST</name>
<dbReference type="PRINTS" id="PR00237">
    <property type="entry name" value="GPCRRHODOPSN"/>
</dbReference>
<feature type="transmembrane region" description="Helical" evidence="5">
    <location>
        <begin position="132"/>
        <end position="150"/>
    </location>
</feature>
<dbReference type="InterPro" id="IPR052954">
    <property type="entry name" value="GPCR-Ligand_Int"/>
</dbReference>
<feature type="domain" description="G-protein coupled receptors family 1 profile" evidence="6">
    <location>
        <begin position="57"/>
        <end position="344"/>
    </location>
</feature>
<evidence type="ECO:0000256" key="2">
    <source>
        <dbReference type="ARBA" id="ARBA00022692"/>
    </source>
</evidence>
<comment type="caution">
    <text evidence="7">The sequence shown here is derived from an EMBL/GenBank/DDBJ whole genome shotgun (WGS) entry which is preliminary data.</text>
</comment>
<dbReference type="EMBL" id="BMAT01006078">
    <property type="protein sequence ID" value="GFS05656.1"/>
    <property type="molecule type" value="Genomic_DNA"/>
</dbReference>
<evidence type="ECO:0000256" key="5">
    <source>
        <dbReference type="SAM" id="Phobius"/>
    </source>
</evidence>
<feature type="transmembrane region" description="Helical" evidence="5">
    <location>
        <begin position="284"/>
        <end position="305"/>
    </location>
</feature>
<dbReference type="PROSITE" id="PS50262">
    <property type="entry name" value="G_PROTEIN_RECEP_F1_2"/>
    <property type="match status" value="1"/>
</dbReference>
<comment type="subcellular location">
    <subcellularLocation>
        <location evidence="1">Membrane</location>
    </subcellularLocation>
</comment>
<feature type="transmembrane region" description="Helical" evidence="5">
    <location>
        <begin position="162"/>
        <end position="185"/>
    </location>
</feature>
<keyword evidence="7" id="KW-0675">Receptor</keyword>
<dbReference type="InterPro" id="IPR000276">
    <property type="entry name" value="GPCR_Rhodpsn"/>
</dbReference>
<evidence type="ECO:0000256" key="1">
    <source>
        <dbReference type="ARBA" id="ARBA00004370"/>
    </source>
</evidence>
<dbReference type="Pfam" id="PF00001">
    <property type="entry name" value="7tm_1"/>
    <property type="match status" value="1"/>
</dbReference>
<dbReference type="PANTHER" id="PTHR46641:SF2">
    <property type="entry name" value="FMRFAMIDE RECEPTOR"/>
    <property type="match status" value="1"/>
</dbReference>
<gene>
    <name evidence="7" type="ORF">ElyMa_002943600</name>
</gene>
<dbReference type="Gene3D" id="1.20.1070.10">
    <property type="entry name" value="Rhodopsin 7-helix transmembrane proteins"/>
    <property type="match status" value="1"/>
</dbReference>
<organism evidence="7 8">
    <name type="scientific">Elysia marginata</name>
    <dbReference type="NCBI Taxonomy" id="1093978"/>
    <lineage>
        <taxon>Eukaryota</taxon>
        <taxon>Metazoa</taxon>
        <taxon>Spiralia</taxon>
        <taxon>Lophotrochozoa</taxon>
        <taxon>Mollusca</taxon>
        <taxon>Gastropoda</taxon>
        <taxon>Heterobranchia</taxon>
        <taxon>Euthyneura</taxon>
        <taxon>Panpulmonata</taxon>
        <taxon>Sacoglossa</taxon>
        <taxon>Placobranchoidea</taxon>
        <taxon>Plakobranchidae</taxon>
        <taxon>Elysia</taxon>
    </lineage>
</organism>
<protein>
    <submittedName>
        <fullName evidence="7">Chemosensory receptor A</fullName>
    </submittedName>
</protein>
<dbReference type="AlphaFoldDB" id="A0AAV4I7Z9"/>
<dbReference type="GO" id="GO:0016020">
    <property type="term" value="C:membrane"/>
    <property type="evidence" value="ECO:0007669"/>
    <property type="project" value="UniProtKB-SubCell"/>
</dbReference>
<evidence type="ECO:0000313" key="8">
    <source>
        <dbReference type="Proteomes" id="UP000762676"/>
    </source>
</evidence>
<feature type="transmembrane region" description="Helical" evidence="5">
    <location>
        <begin position="78"/>
        <end position="97"/>
    </location>
</feature>
<keyword evidence="2 5" id="KW-0812">Transmembrane</keyword>
<keyword evidence="4 5" id="KW-0472">Membrane</keyword>